<evidence type="ECO:0000313" key="10">
    <source>
        <dbReference type="EMBL" id="KAH3673747.1"/>
    </source>
</evidence>
<feature type="compositionally biased region" description="Acidic residues" evidence="8">
    <location>
        <begin position="841"/>
        <end position="858"/>
    </location>
</feature>
<dbReference type="Proteomes" id="UP000769528">
    <property type="component" value="Unassembled WGS sequence"/>
</dbReference>
<keyword evidence="7" id="KW-0648">Protein biosynthesis</keyword>
<feature type="region of interest" description="Disordered" evidence="8">
    <location>
        <begin position="1"/>
        <end position="20"/>
    </location>
</feature>
<feature type="compositionally biased region" description="Low complexity" evidence="8">
    <location>
        <begin position="127"/>
        <end position="139"/>
    </location>
</feature>
<feature type="compositionally biased region" description="Low complexity" evidence="8">
    <location>
        <begin position="7"/>
        <end position="20"/>
    </location>
</feature>
<feature type="compositionally biased region" description="Basic and acidic residues" evidence="8">
    <location>
        <begin position="859"/>
        <end position="868"/>
    </location>
</feature>
<feature type="compositionally biased region" description="Low complexity" evidence="8">
    <location>
        <begin position="84"/>
        <end position="102"/>
    </location>
</feature>
<keyword evidence="5" id="KW-0597">Phosphoprotein</keyword>
<reference evidence="10" key="1">
    <citation type="journal article" date="2021" name="Open Biol.">
        <title>Shared evolutionary footprints suggest mitochondrial oxidative damage underlies multiple complex I losses in fungi.</title>
        <authorList>
            <person name="Schikora-Tamarit M.A."/>
            <person name="Marcet-Houben M."/>
            <person name="Nosek J."/>
            <person name="Gabaldon T."/>
        </authorList>
    </citation>
    <scope>NUCLEOTIDE SEQUENCE</scope>
    <source>
        <strain evidence="10">CBS6341</strain>
    </source>
</reference>
<dbReference type="Pfam" id="PF12152">
    <property type="entry name" value="eIF_4G1"/>
    <property type="match status" value="1"/>
</dbReference>
<evidence type="ECO:0000256" key="2">
    <source>
        <dbReference type="ARBA" id="ARBA00005775"/>
    </source>
</evidence>
<feature type="region of interest" description="Disordered" evidence="8">
    <location>
        <begin position="346"/>
        <end position="419"/>
    </location>
</feature>
<evidence type="ECO:0000256" key="7">
    <source>
        <dbReference type="ARBA" id="ARBA00022917"/>
    </source>
</evidence>
<reference evidence="10" key="2">
    <citation type="submission" date="2021-01" db="EMBL/GenBank/DDBJ databases">
        <authorList>
            <person name="Schikora-Tamarit M.A."/>
        </authorList>
    </citation>
    <scope>NUCLEOTIDE SEQUENCE</scope>
    <source>
        <strain evidence="10">CBS6341</strain>
    </source>
</reference>
<feature type="region of interest" description="Disordered" evidence="8">
    <location>
        <begin position="66"/>
        <end position="251"/>
    </location>
</feature>
<dbReference type="GO" id="GO:0003729">
    <property type="term" value="F:mRNA binding"/>
    <property type="evidence" value="ECO:0007669"/>
    <property type="project" value="TreeGrafter"/>
</dbReference>
<evidence type="ECO:0000313" key="11">
    <source>
        <dbReference type="Proteomes" id="UP000769528"/>
    </source>
</evidence>
<dbReference type="InterPro" id="IPR016024">
    <property type="entry name" value="ARM-type_fold"/>
</dbReference>
<evidence type="ECO:0000256" key="1">
    <source>
        <dbReference type="ARBA" id="ARBA00004496"/>
    </source>
</evidence>
<gene>
    <name evidence="10" type="ORF">WICMUC_003490</name>
</gene>
<protein>
    <recommendedName>
        <fullName evidence="9">MIF4G domain-containing protein</fullName>
    </recommendedName>
</protein>
<feature type="compositionally biased region" description="Polar residues" evidence="8">
    <location>
        <begin position="764"/>
        <end position="787"/>
    </location>
</feature>
<sequence>MSGGGKNFNQQRGNYNNYNQGAYNGNQNYYYNQGFVPGYYYPQGAQQGYNTYGNQPIAYQPLQYQTQGSPALSRPNATPTTPKSGSSALATKSTTSSPSTASNDEAEKKREEFKAALLKKAQERKAALAAAKTPSTPATEPKKEEVVNTEETKVEEPKVVEPKVEVPKVEEPKVEEPKVEEPKVEEPKAEEPKVEESKAEEPKVEEPKTEEPKAEESKAEESKAEEPKPVESKPEVPKAEEQTFEAPKVDEIKQEIIEPEFSANVPLYSDLVEKIQSFKLVEDPFSFDYEGKLNQPDAKLKESGPTLRYDPPFLLQFQKGCKFDAGDKFKGRLLFITKSIFERPAKGSNSKGFGQGPIGGGQFSKSSSNLRRLDSRSNSRQGSKRKGPNKSERKSNRNRADREEREKEPEVPAEPVKPLEKSANRWIPKSRLAKQEEVKYAPDGVTVILGEEEVKRKVKSFLNKLTLEFFDAITDSIIEIANQSRWETDAKTLKAVIDLVFDKAVDEPHWSSMYAQFCAKIFNKIHDEVKDEESIKDGKPIEAKALVRRYLITKCQVEYEKGWVDKLPTNEDGSAIEPELMSDEYYEIATAKRRGLGLVKFIGQLYVLSLLSENIIFACLIKQSSNLDDPSDDTVENLIQLFKTVGPTLDRSPNDRTKLRFNTIVNRIAELATNDKIPSRLQFSLLDVLDLRKQNWSGGEQDKGPKTIQQIHEEENKKVLEEQREKNEKRKQNRNTDSRQNSTRSQWGNNRVSESDMLKVGHVSNPSFTSGPTNNFQKSKSARSRQFTTNNNTNSNTNNNNTNSQGSSPLTNNSTNDLQALSSRENSKKPSESNRFAALLGDDEEEDHQEVSAEDVEESKEQETVAEE</sequence>
<proteinExistence type="inferred from homology"/>
<dbReference type="SUPFAM" id="SSF101489">
    <property type="entry name" value="Eukaryotic initiation factor 4f subunit eIF4g, eIF4e-binding domain"/>
    <property type="match status" value="1"/>
</dbReference>
<dbReference type="OrthoDB" id="514777at2759"/>
<name>A0A9P8PKY4_9ASCO</name>
<accession>A0A9P8PKY4</accession>
<keyword evidence="4" id="KW-0396">Initiation factor</keyword>
<evidence type="ECO:0000256" key="4">
    <source>
        <dbReference type="ARBA" id="ARBA00022540"/>
    </source>
</evidence>
<keyword evidence="3" id="KW-0963">Cytoplasm</keyword>
<dbReference type="GO" id="GO:0010494">
    <property type="term" value="C:cytoplasmic stress granule"/>
    <property type="evidence" value="ECO:0007669"/>
    <property type="project" value="UniProtKB-ARBA"/>
</dbReference>
<dbReference type="Gene3D" id="1.20.970.30">
    <property type="entry name" value="eIF4G, eIF4E-binding domain"/>
    <property type="match status" value="1"/>
</dbReference>
<feature type="compositionally biased region" description="Polar residues" evidence="8">
    <location>
        <begin position="738"/>
        <end position="752"/>
    </location>
</feature>
<comment type="similarity">
    <text evidence="2">Belongs to the eukaryotic initiation factor 4G family.</text>
</comment>
<feature type="compositionally biased region" description="Low complexity" evidence="8">
    <location>
        <begin position="788"/>
        <end position="804"/>
    </location>
</feature>
<dbReference type="InterPro" id="IPR036211">
    <property type="entry name" value="eIF4G_eIF4E-bd_sf"/>
</dbReference>
<dbReference type="InterPro" id="IPR003890">
    <property type="entry name" value="MIF4G-like_typ-3"/>
</dbReference>
<comment type="caution">
    <text evidence="10">The sequence shown here is derived from an EMBL/GenBank/DDBJ whole genome shotgun (WGS) entry which is preliminary data.</text>
</comment>
<dbReference type="AlphaFoldDB" id="A0A9P8PKY4"/>
<feature type="compositionally biased region" description="Basic and acidic residues" evidence="8">
    <location>
        <begin position="389"/>
        <end position="410"/>
    </location>
</feature>
<feature type="compositionally biased region" description="Gly residues" evidence="8">
    <location>
        <begin position="353"/>
        <end position="362"/>
    </location>
</feature>
<dbReference type="Pfam" id="PF02854">
    <property type="entry name" value="MIF4G"/>
    <property type="match status" value="1"/>
</dbReference>
<dbReference type="EMBL" id="JAEUBF010000930">
    <property type="protein sequence ID" value="KAH3673747.1"/>
    <property type="molecule type" value="Genomic_DNA"/>
</dbReference>
<organism evidence="10 11">
    <name type="scientific">Wickerhamomyces mucosus</name>
    <dbReference type="NCBI Taxonomy" id="1378264"/>
    <lineage>
        <taxon>Eukaryota</taxon>
        <taxon>Fungi</taxon>
        <taxon>Dikarya</taxon>
        <taxon>Ascomycota</taxon>
        <taxon>Saccharomycotina</taxon>
        <taxon>Saccharomycetes</taxon>
        <taxon>Phaffomycetales</taxon>
        <taxon>Wickerhamomycetaceae</taxon>
        <taxon>Wickerhamomyces</taxon>
    </lineage>
</organism>
<evidence type="ECO:0000256" key="8">
    <source>
        <dbReference type="SAM" id="MobiDB-lite"/>
    </source>
</evidence>
<keyword evidence="11" id="KW-1185">Reference proteome</keyword>
<feature type="compositionally biased region" description="Basic and acidic residues" evidence="8">
    <location>
        <begin position="140"/>
        <end position="251"/>
    </location>
</feature>
<keyword evidence="6" id="KW-0694">RNA-binding</keyword>
<evidence type="ECO:0000256" key="3">
    <source>
        <dbReference type="ARBA" id="ARBA00022490"/>
    </source>
</evidence>
<feature type="compositionally biased region" description="Basic and acidic residues" evidence="8">
    <location>
        <begin position="715"/>
        <end position="737"/>
    </location>
</feature>
<dbReference type="PANTHER" id="PTHR23253">
    <property type="entry name" value="EUKARYOTIC TRANSLATION INITIATION FACTOR 4 GAMMA"/>
    <property type="match status" value="1"/>
</dbReference>
<dbReference type="GO" id="GO:0003743">
    <property type="term" value="F:translation initiation factor activity"/>
    <property type="evidence" value="ECO:0007669"/>
    <property type="project" value="UniProtKB-KW"/>
</dbReference>
<dbReference type="SUPFAM" id="SSF48371">
    <property type="entry name" value="ARM repeat"/>
    <property type="match status" value="1"/>
</dbReference>
<feature type="region of interest" description="Disordered" evidence="8">
    <location>
        <begin position="715"/>
        <end position="868"/>
    </location>
</feature>
<dbReference type="Gene3D" id="1.25.40.180">
    <property type="match status" value="1"/>
</dbReference>
<comment type="subcellular location">
    <subcellularLocation>
        <location evidence="1">Cytoplasm</location>
    </subcellularLocation>
</comment>
<feature type="compositionally biased region" description="Polar residues" evidence="8">
    <location>
        <begin position="66"/>
        <end position="83"/>
    </location>
</feature>
<dbReference type="SMART" id="SM00543">
    <property type="entry name" value="MIF4G"/>
    <property type="match status" value="1"/>
</dbReference>
<feature type="compositionally biased region" description="Polar residues" evidence="8">
    <location>
        <begin position="805"/>
        <end position="824"/>
    </location>
</feature>
<dbReference type="FunFam" id="1.25.40.180:FF:000020">
    <property type="entry name" value="Eukaryotic translation initiation factor subunit"/>
    <property type="match status" value="1"/>
</dbReference>
<evidence type="ECO:0000256" key="5">
    <source>
        <dbReference type="ARBA" id="ARBA00022553"/>
    </source>
</evidence>
<dbReference type="GO" id="GO:0016281">
    <property type="term" value="C:eukaryotic translation initiation factor 4F complex"/>
    <property type="evidence" value="ECO:0007669"/>
    <property type="project" value="TreeGrafter"/>
</dbReference>
<evidence type="ECO:0000256" key="6">
    <source>
        <dbReference type="ARBA" id="ARBA00022884"/>
    </source>
</evidence>
<dbReference type="InterPro" id="IPR022745">
    <property type="entry name" value="eIF4G1_eIF4E-bd"/>
</dbReference>
<evidence type="ECO:0000259" key="9">
    <source>
        <dbReference type="SMART" id="SM00543"/>
    </source>
</evidence>
<feature type="compositionally biased region" description="Basic and acidic residues" evidence="8">
    <location>
        <begin position="105"/>
        <end position="126"/>
    </location>
</feature>
<dbReference type="PANTHER" id="PTHR23253:SF9">
    <property type="entry name" value="EUKARYOTIC TRANSLATION INITIATION FACTOR 4 GAMMA 2"/>
    <property type="match status" value="1"/>
</dbReference>
<feature type="domain" description="MIF4G" evidence="9">
    <location>
        <begin position="455"/>
        <end position="695"/>
    </location>
</feature>